<keyword evidence="5" id="KW-0677">Repeat</keyword>
<dbReference type="HAMAP" id="MF_01430">
    <property type="entry name" value="OM_assembly_BamA"/>
    <property type="match status" value="1"/>
</dbReference>
<dbReference type="InterPro" id="IPR010827">
    <property type="entry name" value="BamA/TamA_POTRA"/>
</dbReference>
<evidence type="ECO:0000256" key="6">
    <source>
        <dbReference type="ARBA" id="ARBA00023136"/>
    </source>
</evidence>
<keyword evidence="7" id="KW-0998">Cell outer membrane</keyword>
<sequence>MIKSFLLFTLLNLTTTAMAFESFEVEDIRLNGADRISHGTIFTYLPIEQGDTVSKGNISRAVKSLFRTGYFSDVKIYRDGNILVVKLVERPAIASIGIDGNKAIKTEELLKGLRNIGLVEGEVFDKLQLDRVQNELTKQYFSRGKYNVVVDAKIKELDRNRVKVNIEIEEGKAAKIKHIKIVGNTIFTDEELIDAFESDTTNFLSWYSSDDQYSKEKLNGDLEKLKSYYMDRGYVDFNVESVQVTISQDKKDIYITANIFEGKAYKFGEMKITGEMVLDKSSFERMIVSTEGQTFARNLTEASAERMKIILGNLGYAFAEITPVPEINKETAIVDMTYYIDPGKRVYVRNINFHGNIKTKDEVLRREMRQFEGGWYSKSLVERSKIRLQQKPYFEEVTIETPRVPGSDDQVDVEVTVKERDAGQFTFSVGFSQVSGINTNVSVSLQNLLGTGNTLSFAVNNSRFFKNLNVFYENPYYTDEGITRGFSMNYSTSNFGQANIARYSSSNGGFGMHVSFPITEYDRIYTSVAYERKSVKAFLGSTASLIFSDLCDLGGYAYTTQPALPTGVGWNGIDCLPEQPTQIPPDDPGGIRDGILIPYQVRKSFTFFKAEARWSRDSRNRFFNPTRGAYYRLGAEFALPGSTANFYKITAKTNKLFPLTKNLTLSISGEIGYGDGYSDTTKLPFFENFFAGGVSSLRGYRANTLGPKSTVLGDATSGNLPLTSRAGDPVGGSLKTLGSVELVFPTPFAKVGNAARLALFWDFGNVFNTFDDFEGREFRHSAGIALKWQAPVGPIIINFAVPFNDDKFDDTETIQFAFGNTF</sequence>
<dbReference type="Gene3D" id="3.10.20.310">
    <property type="entry name" value="membrane protein fhac"/>
    <property type="match status" value="5"/>
</dbReference>
<name>A0A3B0VDW5_9ZZZZ</name>
<dbReference type="GO" id="GO:0051205">
    <property type="term" value="P:protein insertion into membrane"/>
    <property type="evidence" value="ECO:0007669"/>
    <property type="project" value="TreeGrafter"/>
</dbReference>
<dbReference type="InterPro" id="IPR034746">
    <property type="entry name" value="POTRA"/>
</dbReference>
<evidence type="ECO:0000259" key="8">
    <source>
        <dbReference type="PROSITE" id="PS51779"/>
    </source>
</evidence>
<dbReference type="Pfam" id="PF07244">
    <property type="entry name" value="POTRA"/>
    <property type="match status" value="5"/>
</dbReference>
<evidence type="ECO:0000256" key="2">
    <source>
        <dbReference type="ARBA" id="ARBA00022452"/>
    </source>
</evidence>
<proteinExistence type="inferred from homology"/>
<accession>A0A3B0VDW5</accession>
<evidence type="ECO:0000313" key="9">
    <source>
        <dbReference type="EMBL" id="VAW38830.1"/>
    </source>
</evidence>
<evidence type="ECO:0000256" key="5">
    <source>
        <dbReference type="ARBA" id="ARBA00022737"/>
    </source>
</evidence>
<dbReference type="PIRSF" id="PIRSF006076">
    <property type="entry name" value="OM_assembly_OMP85"/>
    <property type="match status" value="1"/>
</dbReference>
<dbReference type="AlphaFoldDB" id="A0A3B0VDW5"/>
<protein>
    <submittedName>
        <fullName evidence="9">Outer membrane protein assembly factor YaeT</fullName>
    </submittedName>
</protein>
<dbReference type="PROSITE" id="PS51779">
    <property type="entry name" value="POTRA"/>
    <property type="match status" value="4"/>
</dbReference>
<dbReference type="EMBL" id="UOEW01000213">
    <property type="protein sequence ID" value="VAW38830.1"/>
    <property type="molecule type" value="Genomic_DNA"/>
</dbReference>
<dbReference type="NCBIfam" id="TIGR03303">
    <property type="entry name" value="OM_YaeT"/>
    <property type="match status" value="1"/>
</dbReference>
<evidence type="ECO:0000256" key="3">
    <source>
        <dbReference type="ARBA" id="ARBA00022692"/>
    </source>
</evidence>
<keyword evidence="6" id="KW-0472">Membrane</keyword>
<dbReference type="InterPro" id="IPR000184">
    <property type="entry name" value="Bac_surfAg_D15"/>
</dbReference>
<keyword evidence="3" id="KW-0812">Transmembrane</keyword>
<dbReference type="PANTHER" id="PTHR12815:SF23">
    <property type="entry name" value="OUTER MEMBRANE PROTEIN ASSEMBLY FACTOR BAMA"/>
    <property type="match status" value="1"/>
</dbReference>
<dbReference type="InterPro" id="IPR039910">
    <property type="entry name" value="D15-like"/>
</dbReference>
<feature type="domain" description="POTRA" evidence="8">
    <location>
        <begin position="91"/>
        <end position="171"/>
    </location>
</feature>
<feature type="domain" description="POTRA" evidence="8">
    <location>
        <begin position="23"/>
        <end position="90"/>
    </location>
</feature>
<dbReference type="GO" id="GO:1990063">
    <property type="term" value="C:Bam protein complex"/>
    <property type="evidence" value="ECO:0007669"/>
    <property type="project" value="TreeGrafter"/>
</dbReference>
<reference evidence="9" key="1">
    <citation type="submission" date="2018-06" db="EMBL/GenBank/DDBJ databases">
        <authorList>
            <person name="Zhirakovskaya E."/>
        </authorList>
    </citation>
    <scope>NUCLEOTIDE SEQUENCE</scope>
</reference>
<dbReference type="PANTHER" id="PTHR12815">
    <property type="entry name" value="SORTING AND ASSEMBLY MACHINERY SAMM50 PROTEIN FAMILY MEMBER"/>
    <property type="match status" value="1"/>
</dbReference>
<dbReference type="GO" id="GO:0043165">
    <property type="term" value="P:Gram-negative-bacterium-type cell outer membrane assembly"/>
    <property type="evidence" value="ECO:0007669"/>
    <property type="project" value="TreeGrafter"/>
</dbReference>
<dbReference type="FunFam" id="3.10.20.310:FF:000002">
    <property type="entry name" value="Outer membrane protein assembly factor BamA"/>
    <property type="match status" value="1"/>
</dbReference>
<evidence type="ECO:0000256" key="1">
    <source>
        <dbReference type="ARBA" id="ARBA00004370"/>
    </source>
</evidence>
<evidence type="ECO:0000256" key="7">
    <source>
        <dbReference type="ARBA" id="ARBA00023237"/>
    </source>
</evidence>
<evidence type="ECO:0000256" key="4">
    <source>
        <dbReference type="ARBA" id="ARBA00022729"/>
    </source>
</evidence>
<comment type="subcellular location">
    <subcellularLocation>
        <location evidence="1">Membrane</location>
    </subcellularLocation>
</comment>
<dbReference type="InterPro" id="IPR023707">
    <property type="entry name" value="OM_assembly_BamA"/>
</dbReference>
<keyword evidence="4" id="KW-0732">Signal</keyword>
<organism evidence="9">
    <name type="scientific">hydrothermal vent metagenome</name>
    <dbReference type="NCBI Taxonomy" id="652676"/>
    <lineage>
        <taxon>unclassified sequences</taxon>
        <taxon>metagenomes</taxon>
        <taxon>ecological metagenomes</taxon>
    </lineage>
</organism>
<gene>
    <name evidence="9" type="ORF">MNBD_GAMMA01-988</name>
</gene>
<feature type="domain" description="POTRA" evidence="8">
    <location>
        <begin position="346"/>
        <end position="420"/>
    </location>
</feature>
<keyword evidence="2" id="KW-1134">Transmembrane beta strand</keyword>
<dbReference type="Gene3D" id="2.40.160.50">
    <property type="entry name" value="membrane protein fhac: a member of the omp85/tpsb transporter family"/>
    <property type="match status" value="1"/>
</dbReference>
<feature type="domain" description="POTRA" evidence="8">
    <location>
        <begin position="174"/>
        <end position="262"/>
    </location>
</feature>
<dbReference type="Pfam" id="PF01103">
    <property type="entry name" value="Omp85"/>
    <property type="match status" value="1"/>
</dbReference>